<accession>A0A8K1CP97</accession>
<feature type="binding site" evidence="11">
    <location>
        <begin position="177"/>
        <end position="184"/>
    </location>
    <ligand>
        <name>ATP</name>
        <dbReference type="ChEBI" id="CHEBI:30616"/>
    </ligand>
</feature>
<gene>
    <name evidence="14" type="ORF">Poli38472_003867</name>
</gene>
<evidence type="ECO:0000313" key="15">
    <source>
        <dbReference type="Proteomes" id="UP000794436"/>
    </source>
</evidence>
<dbReference type="Gene3D" id="1.25.40.20">
    <property type="entry name" value="Ankyrin repeat-containing domain"/>
    <property type="match status" value="2"/>
</dbReference>
<organism evidence="14 15">
    <name type="scientific">Pythium oligandrum</name>
    <name type="common">Mycoparasitic fungus</name>
    <dbReference type="NCBI Taxonomy" id="41045"/>
    <lineage>
        <taxon>Eukaryota</taxon>
        <taxon>Sar</taxon>
        <taxon>Stramenopiles</taxon>
        <taxon>Oomycota</taxon>
        <taxon>Peronosporomycetes</taxon>
        <taxon>Pythiales</taxon>
        <taxon>Pythiaceae</taxon>
        <taxon>Pythium</taxon>
    </lineage>
</organism>
<keyword evidence="4" id="KW-0862">Zinc</keyword>
<dbReference type="SUPFAM" id="SSF57903">
    <property type="entry name" value="FYVE/PHD zinc finger"/>
    <property type="match status" value="1"/>
</dbReference>
<dbReference type="InterPro" id="IPR036770">
    <property type="entry name" value="Ankyrin_rpt-contain_sf"/>
</dbReference>
<dbReference type="InterPro" id="IPR001609">
    <property type="entry name" value="Myosin_head_motor_dom-like"/>
</dbReference>
<reference evidence="14" key="1">
    <citation type="submission" date="2019-03" db="EMBL/GenBank/DDBJ databases">
        <title>Long read genome sequence of the mycoparasitic Pythium oligandrum ATCC 38472 isolated from sugarbeet rhizosphere.</title>
        <authorList>
            <person name="Gaulin E."/>
        </authorList>
    </citation>
    <scope>NUCLEOTIDE SEQUENCE</scope>
    <source>
        <strain evidence="14">ATCC 38472_TT</strain>
    </source>
</reference>
<dbReference type="GO" id="GO:0005524">
    <property type="term" value="F:ATP binding"/>
    <property type="evidence" value="ECO:0007669"/>
    <property type="project" value="UniProtKB-UniRule"/>
</dbReference>
<dbReference type="EMBL" id="SPLM01000036">
    <property type="protein sequence ID" value="TMW66102.1"/>
    <property type="molecule type" value="Genomic_DNA"/>
</dbReference>
<dbReference type="SMART" id="SM00015">
    <property type="entry name" value="IQ"/>
    <property type="match status" value="2"/>
</dbReference>
<keyword evidence="2 11" id="KW-0547">Nucleotide-binding</keyword>
<dbReference type="GO" id="GO:0005737">
    <property type="term" value="C:cytoplasm"/>
    <property type="evidence" value="ECO:0007669"/>
    <property type="project" value="TreeGrafter"/>
</dbReference>
<dbReference type="PROSITE" id="PS50088">
    <property type="entry name" value="ANK_REPEAT"/>
    <property type="match status" value="2"/>
</dbReference>
<dbReference type="SMART" id="SM00248">
    <property type="entry name" value="ANK"/>
    <property type="match status" value="4"/>
</dbReference>
<dbReference type="Proteomes" id="UP000794436">
    <property type="component" value="Unassembled WGS sequence"/>
</dbReference>
<evidence type="ECO:0000259" key="12">
    <source>
        <dbReference type="PROSITE" id="PS50178"/>
    </source>
</evidence>
<dbReference type="GO" id="GO:0016020">
    <property type="term" value="C:membrane"/>
    <property type="evidence" value="ECO:0007669"/>
    <property type="project" value="TreeGrafter"/>
</dbReference>
<feature type="repeat" description="ANK" evidence="9">
    <location>
        <begin position="1190"/>
        <end position="1222"/>
    </location>
</feature>
<dbReference type="Gene3D" id="3.30.40.10">
    <property type="entry name" value="Zinc/RING finger domain, C3HC4 (zinc finger)"/>
    <property type="match status" value="1"/>
</dbReference>
<dbReference type="GO" id="GO:0000146">
    <property type="term" value="F:microfilament motor activity"/>
    <property type="evidence" value="ECO:0007669"/>
    <property type="project" value="TreeGrafter"/>
</dbReference>
<protein>
    <submittedName>
        <fullName evidence="14">Uncharacterized protein</fullName>
    </submittedName>
</protein>
<name>A0A8K1CP97_PYTOL</name>
<keyword evidence="5 11" id="KW-0067">ATP-binding</keyword>
<dbReference type="InterPro" id="IPR036961">
    <property type="entry name" value="Kinesin_motor_dom_sf"/>
</dbReference>
<dbReference type="Gene3D" id="3.40.850.10">
    <property type="entry name" value="Kinesin motor domain"/>
    <property type="match status" value="1"/>
</dbReference>
<dbReference type="PRINTS" id="PR01415">
    <property type="entry name" value="ANKYRIN"/>
</dbReference>
<evidence type="ECO:0000259" key="13">
    <source>
        <dbReference type="PROSITE" id="PS51456"/>
    </source>
</evidence>
<dbReference type="PROSITE" id="PS50178">
    <property type="entry name" value="ZF_FYVE"/>
    <property type="match status" value="1"/>
</dbReference>
<dbReference type="PROSITE" id="PS50297">
    <property type="entry name" value="ANK_REP_REGION"/>
    <property type="match status" value="2"/>
</dbReference>
<feature type="domain" description="FYVE-type" evidence="12">
    <location>
        <begin position="1249"/>
        <end position="1303"/>
    </location>
</feature>
<dbReference type="PROSITE" id="PS51456">
    <property type="entry name" value="MYOSIN_MOTOR"/>
    <property type="match status" value="1"/>
</dbReference>
<dbReference type="GO" id="GO:0016459">
    <property type="term" value="C:myosin complex"/>
    <property type="evidence" value="ECO:0007669"/>
    <property type="project" value="UniProtKB-KW"/>
</dbReference>
<feature type="repeat" description="ANK" evidence="9">
    <location>
        <begin position="1116"/>
        <end position="1151"/>
    </location>
</feature>
<comment type="caution">
    <text evidence="14">The sequence shown here is derived from an EMBL/GenBank/DDBJ whole genome shotgun (WGS) entry which is preliminary data.</text>
</comment>
<evidence type="ECO:0000313" key="14">
    <source>
        <dbReference type="EMBL" id="TMW66102.1"/>
    </source>
</evidence>
<proteinExistence type="inferred from homology"/>
<feature type="domain" description="Myosin motor" evidence="13">
    <location>
        <begin position="70"/>
        <end position="798"/>
    </location>
</feature>
<dbReference type="PROSITE" id="PS50096">
    <property type="entry name" value="IQ"/>
    <property type="match status" value="1"/>
</dbReference>
<keyword evidence="1" id="KW-0479">Metal-binding</keyword>
<evidence type="ECO:0000256" key="8">
    <source>
        <dbReference type="ARBA" id="ARBA00023203"/>
    </source>
</evidence>
<evidence type="ECO:0000256" key="4">
    <source>
        <dbReference type="ARBA" id="ARBA00022833"/>
    </source>
</evidence>
<evidence type="ECO:0000256" key="5">
    <source>
        <dbReference type="ARBA" id="ARBA00022840"/>
    </source>
</evidence>
<dbReference type="InterPro" id="IPR000048">
    <property type="entry name" value="IQ_motif_EF-hand-BS"/>
</dbReference>
<keyword evidence="6 11" id="KW-0518">Myosin</keyword>
<dbReference type="InterPro" id="IPR011011">
    <property type="entry name" value="Znf_FYVE_PHD"/>
</dbReference>
<dbReference type="GO" id="GO:0007015">
    <property type="term" value="P:actin filament organization"/>
    <property type="evidence" value="ECO:0007669"/>
    <property type="project" value="TreeGrafter"/>
</dbReference>
<evidence type="ECO:0000256" key="1">
    <source>
        <dbReference type="ARBA" id="ARBA00022723"/>
    </source>
</evidence>
<evidence type="ECO:0000256" key="11">
    <source>
        <dbReference type="PROSITE-ProRule" id="PRU00782"/>
    </source>
</evidence>
<dbReference type="Pfam" id="PF00063">
    <property type="entry name" value="Myosin_head"/>
    <property type="match status" value="1"/>
</dbReference>
<dbReference type="InterPro" id="IPR013083">
    <property type="entry name" value="Znf_RING/FYVE/PHD"/>
</dbReference>
<dbReference type="PANTHER" id="PTHR13140">
    <property type="entry name" value="MYOSIN"/>
    <property type="match status" value="1"/>
</dbReference>
<keyword evidence="15" id="KW-1185">Reference proteome</keyword>
<dbReference type="InterPro" id="IPR017455">
    <property type="entry name" value="Znf_FYVE-rel"/>
</dbReference>
<sequence length="1305" mass="148393">MTQVYIRLRSASTEFEWCRGQVVRRLETDATTPMAVVRLTDGRLVEVNEERDVLMANTSGEGNKQELRLAEIDNLDQLTHLHEASFVDYLSERYAVDQVYCRSGVVLIAVNPFKDITGLYDLPAYQKRLAAERSERQDDAQLPPHVFSMAESAYQSLRRRRRMASEPKKNQTILVSGESGAGKTESTKFLMQYLAAISCGSSSQDPGDTAPAHDHSRFLLSANPILESFGNARTLRNDNSSRFGKFVRMYFAEPDSEGSMRMVSTLVETYLLERVRVVHQGLGERNFHIFYELLKGVTGDMRRDLKLVDLEAKDFQYVNVGRCYARNDRINDAHQFAYVVEAMNAIGFSSSEQTCIWKILSALLHLGNVAFVPPSGHEDEDPSNAPPCCPATTSPSRFSAQEHLLNASHLLQVEEEDLTSALTVRTISVGSEKYQMTLSQTQCSDVRDTMARSLYGWIFQYLVTRINSSSTKSSVEGSQDDRPCISVLDIFGFEEFDVNQFEQFCINYANEKLQYQFIKDILETEQDAHIVEGIKWETVDYQDNTQCLEMIELRPGGIFSLLDEEGLIPKGSDASFARKMYLQMKQHPPFVATKKDQAEFTFQVQHYAGQVMYQATGFLEKNKDQPNSDLLTVLLKTTDEKLRDMFEAFKEADQPSQRPLERPKIRRRSSVIGAVGIGSQFRQQLGNLLDVVQQTQTHYIRCIKPNDQNVREVFDMSKVSKQLRYGGVLKAIEIMRQSFPVRMPHAEFIERYSLLGAKGNPSTVESILSTMPIEGAENGKTRVFMRQKAFDQLEKARDKKLACSAVLIQSQWRMSDQRKRYRRALKLIWCIQIRWCAILEKKRRYRRRVEAAGRIQRCIRSWSIRSHFKKEYAAGIIQRQARAWMWKRNLQTRIARRSLLPEADAADVQADHCEIKSAAPRWKGSSKVEDIEEESDSRLEKKFSVGSRLSTYPKAESVSSDRGSIIAESVISTVSSRDTTADEIASLKAESHEIENLRYRAEAAEAALAQLAGFRDMPVLRPTVSRGLSDVYEPRRKMDQFGNTMLHVLVESASPEDVYDHIANDPESMELLNRPENQRGFTPLHAAVRRGCVDVIGIFFRPDVLPQVNLNAMDRDGNTALHLAVQLNDELADRVMELLLCFGADSNAANYHKQTPLHLCTMVQRTGSVNADLVEKLLRYDADPSCLDLLKRTPLHYCIDKDMDDVAALLMKHGADMNIPDAEGVRVILHPKASQLLRYLSATPLWIPDTDITLCMICQEEFSYFFGRKCHCDRCGRVCCSDCCPSSSTWNGRFCFDCKHYQHLS</sequence>
<evidence type="ECO:0000256" key="7">
    <source>
        <dbReference type="ARBA" id="ARBA00023175"/>
    </source>
</evidence>
<dbReference type="Pfam" id="PF12796">
    <property type="entry name" value="Ank_2"/>
    <property type="match status" value="1"/>
</dbReference>
<evidence type="ECO:0000256" key="3">
    <source>
        <dbReference type="ARBA" id="ARBA00022771"/>
    </source>
</evidence>
<keyword evidence="3 10" id="KW-0863">Zinc-finger</keyword>
<dbReference type="PRINTS" id="PR00193">
    <property type="entry name" value="MYOSINHEAVY"/>
</dbReference>
<dbReference type="Gene3D" id="1.10.10.820">
    <property type="match status" value="1"/>
</dbReference>
<dbReference type="Pfam" id="PF01363">
    <property type="entry name" value="FYVE"/>
    <property type="match status" value="1"/>
</dbReference>
<dbReference type="SUPFAM" id="SSF48403">
    <property type="entry name" value="Ankyrin repeat"/>
    <property type="match status" value="1"/>
</dbReference>
<dbReference type="SMART" id="SM00242">
    <property type="entry name" value="MYSc"/>
    <property type="match status" value="1"/>
</dbReference>
<dbReference type="Gene3D" id="1.20.120.720">
    <property type="entry name" value="Myosin VI head, motor domain, U50 subdomain"/>
    <property type="match status" value="1"/>
</dbReference>
<dbReference type="SUPFAM" id="SSF52540">
    <property type="entry name" value="P-loop containing nucleoside triphosphate hydrolases"/>
    <property type="match status" value="1"/>
</dbReference>
<dbReference type="GO" id="GO:0051015">
    <property type="term" value="F:actin filament binding"/>
    <property type="evidence" value="ECO:0007669"/>
    <property type="project" value="TreeGrafter"/>
</dbReference>
<evidence type="ECO:0000256" key="6">
    <source>
        <dbReference type="ARBA" id="ARBA00023123"/>
    </source>
</evidence>
<dbReference type="InterPro" id="IPR027417">
    <property type="entry name" value="P-loop_NTPase"/>
</dbReference>
<feature type="region of interest" description="Actin-binding" evidence="11">
    <location>
        <begin position="685"/>
        <end position="707"/>
    </location>
</feature>
<comment type="similarity">
    <text evidence="11">Belongs to the TRAFAC class myosin-kinesin ATPase superfamily. Myosin family.</text>
</comment>
<dbReference type="OrthoDB" id="6108017at2759"/>
<keyword evidence="7 11" id="KW-0505">Motor protein</keyword>
<evidence type="ECO:0000256" key="9">
    <source>
        <dbReference type="PROSITE-ProRule" id="PRU00023"/>
    </source>
</evidence>
<dbReference type="Gene3D" id="1.20.5.4820">
    <property type="match status" value="1"/>
</dbReference>
<dbReference type="InterPro" id="IPR002110">
    <property type="entry name" value="Ankyrin_rpt"/>
</dbReference>
<evidence type="ECO:0000256" key="10">
    <source>
        <dbReference type="PROSITE-ProRule" id="PRU00091"/>
    </source>
</evidence>
<keyword evidence="8 11" id="KW-0009">Actin-binding</keyword>
<evidence type="ECO:0000256" key="2">
    <source>
        <dbReference type="ARBA" id="ARBA00022741"/>
    </source>
</evidence>
<dbReference type="GO" id="GO:0008270">
    <property type="term" value="F:zinc ion binding"/>
    <property type="evidence" value="ECO:0007669"/>
    <property type="project" value="UniProtKB-KW"/>
</dbReference>
<dbReference type="InterPro" id="IPR000306">
    <property type="entry name" value="Znf_FYVE"/>
</dbReference>
<keyword evidence="9" id="KW-0040">ANK repeat</keyword>
<dbReference type="Gene3D" id="1.20.58.530">
    <property type="match status" value="1"/>
</dbReference>
<dbReference type="PANTHER" id="PTHR13140:SF845">
    <property type="entry name" value="MYOSIN-LIKE PROTEIN"/>
    <property type="match status" value="1"/>
</dbReference>